<dbReference type="InterPro" id="IPR027574">
    <property type="entry name" value="Thiaminase_II"/>
</dbReference>
<evidence type="ECO:0000256" key="5">
    <source>
        <dbReference type="ARBA" id="ARBA00012684"/>
    </source>
</evidence>
<proteinExistence type="inferred from homology"/>
<gene>
    <name evidence="11" type="primary">tenA</name>
    <name evidence="11" type="ORF">R0G89_10355</name>
</gene>
<comment type="subunit">
    <text evidence="4">Homotetramer.</text>
</comment>
<comment type="catalytic activity">
    <reaction evidence="1 9">
        <text>4-amino-5-aminomethyl-2-methylpyrimidine + H2O = 4-amino-5-hydroxymethyl-2-methylpyrimidine + NH4(+)</text>
        <dbReference type="Rhea" id="RHEA:31799"/>
        <dbReference type="ChEBI" id="CHEBI:15377"/>
        <dbReference type="ChEBI" id="CHEBI:16892"/>
        <dbReference type="ChEBI" id="CHEBI:28938"/>
        <dbReference type="ChEBI" id="CHEBI:63416"/>
        <dbReference type="EC" id="3.5.99.2"/>
    </reaction>
</comment>
<comment type="catalytic activity">
    <reaction evidence="8 9">
        <text>thiamine + H2O = 5-(2-hydroxyethyl)-4-methylthiazole + 4-amino-5-hydroxymethyl-2-methylpyrimidine + H(+)</text>
        <dbReference type="Rhea" id="RHEA:17509"/>
        <dbReference type="ChEBI" id="CHEBI:15377"/>
        <dbReference type="ChEBI" id="CHEBI:15378"/>
        <dbReference type="ChEBI" id="CHEBI:16892"/>
        <dbReference type="ChEBI" id="CHEBI:17957"/>
        <dbReference type="ChEBI" id="CHEBI:18385"/>
        <dbReference type="EC" id="3.5.99.2"/>
    </reaction>
</comment>
<evidence type="ECO:0000256" key="4">
    <source>
        <dbReference type="ARBA" id="ARBA00011881"/>
    </source>
</evidence>
<comment type="similarity">
    <text evidence="3 9">Belongs to the TenA family.</text>
</comment>
<dbReference type="InterPro" id="IPR004305">
    <property type="entry name" value="Thiaminase-2/PQQC"/>
</dbReference>
<accession>A0AAW8YIX3</accession>
<comment type="caution">
    <text evidence="11">The sequence shown here is derived from an EMBL/GenBank/DDBJ whole genome shotgun (WGS) entry which is preliminary data.</text>
</comment>
<sequence>MFSEEIKQAAQPILHDIQQHPFVQGIQAGKVPSAALAVYVEQDTCFLNAFAKVFAGALVKSQTKERMRFFSEQIQYSLADESAAHQILCDIAGIELAEHQHAEPRPLTALYTEHLFTAVREGDLLDIAAVVLPCPWTYNEISQAIVENAAPDNPFLPWIEFYQGDEEGAGDDSVTQLFAMLDEAAPKLSAQRKEEITHRFLRSCELEYDFWEQAYSQKDWKYRWK</sequence>
<keyword evidence="9" id="KW-0378">Hydrolase</keyword>
<comment type="pathway">
    <text evidence="2 9">Cofactor biosynthesis; thiamine diphosphate biosynthesis.</text>
</comment>
<dbReference type="AlphaFoldDB" id="A0AAW8YIX3"/>
<feature type="domain" description="Thiaminase-2/PQQC" evidence="10">
    <location>
        <begin position="8"/>
        <end position="215"/>
    </location>
</feature>
<dbReference type="EC" id="3.5.99.2" evidence="5 9"/>
<keyword evidence="7 9" id="KW-0784">Thiamine biosynthesis</keyword>
<dbReference type="Proteomes" id="UP001280897">
    <property type="component" value="Unassembled WGS sequence"/>
</dbReference>
<evidence type="ECO:0000256" key="7">
    <source>
        <dbReference type="ARBA" id="ARBA00022977"/>
    </source>
</evidence>
<dbReference type="RefSeq" id="WP_008842259.1">
    <property type="nucleotide sequence ID" value="NZ_CAKMBA010000002.1"/>
</dbReference>
<evidence type="ECO:0000256" key="9">
    <source>
        <dbReference type="RuleBase" id="RU363093"/>
    </source>
</evidence>
<dbReference type="PANTHER" id="PTHR43198:SF2">
    <property type="entry name" value="SI:CH1073-67J19.1-RELATED"/>
    <property type="match status" value="1"/>
</dbReference>
<organism evidence="11 12">
    <name type="scientific">Pediococcus acidilactici</name>
    <dbReference type="NCBI Taxonomy" id="1254"/>
    <lineage>
        <taxon>Bacteria</taxon>
        <taxon>Bacillati</taxon>
        <taxon>Bacillota</taxon>
        <taxon>Bacilli</taxon>
        <taxon>Lactobacillales</taxon>
        <taxon>Lactobacillaceae</taxon>
        <taxon>Pediococcus</taxon>
        <taxon>Pediococcus acidilactici group</taxon>
    </lineage>
</organism>
<name>A0AAW8YIX3_PEDAC</name>
<dbReference type="GO" id="GO:0009228">
    <property type="term" value="P:thiamine biosynthetic process"/>
    <property type="evidence" value="ECO:0007669"/>
    <property type="project" value="UniProtKB-KW"/>
</dbReference>
<evidence type="ECO:0000313" key="12">
    <source>
        <dbReference type="Proteomes" id="UP001280897"/>
    </source>
</evidence>
<reference evidence="11" key="2">
    <citation type="submission" date="2023-10" db="EMBL/GenBank/DDBJ databases">
        <authorList>
            <person name="Khurajog B."/>
        </authorList>
    </citation>
    <scope>NUCLEOTIDE SEQUENCE</scope>
    <source>
        <strain evidence="11">BF9</strain>
    </source>
</reference>
<reference evidence="11" key="1">
    <citation type="journal article" date="2023" name="PeerJ">
        <title>Selection and evaluation of lactic acid bacteria from chicken feces in Thailand as potential probiotics.</title>
        <authorList>
            <person name="Khurajog B."/>
            <person name="Disastra Y."/>
            <person name="Lawwyne L.D."/>
            <person name="Sirichokchatchawan W."/>
            <person name="Niyomtham W."/>
            <person name="Yindee J."/>
            <person name="Hampson D.J."/>
            <person name="Prapasarakul N."/>
        </authorList>
    </citation>
    <scope>NUCLEOTIDE SEQUENCE</scope>
    <source>
        <strain evidence="11">BF9</strain>
    </source>
</reference>
<evidence type="ECO:0000256" key="2">
    <source>
        <dbReference type="ARBA" id="ARBA00004948"/>
    </source>
</evidence>
<dbReference type="CDD" id="cd19360">
    <property type="entry name" value="TenA_C_SaTenA-like"/>
    <property type="match status" value="1"/>
</dbReference>
<dbReference type="InterPro" id="IPR016084">
    <property type="entry name" value="Haem_Oase-like_multi-hlx"/>
</dbReference>
<dbReference type="NCBIfam" id="TIGR04306">
    <property type="entry name" value="salvage_TenA"/>
    <property type="match status" value="1"/>
</dbReference>
<dbReference type="InterPro" id="IPR050967">
    <property type="entry name" value="Thiamine_Salvage_TenA"/>
</dbReference>
<evidence type="ECO:0000259" key="10">
    <source>
        <dbReference type="Pfam" id="PF03070"/>
    </source>
</evidence>
<dbReference type="Gene3D" id="1.20.910.10">
    <property type="entry name" value="Heme oxygenase-like"/>
    <property type="match status" value="1"/>
</dbReference>
<dbReference type="GO" id="GO:0050334">
    <property type="term" value="F:thiaminase activity"/>
    <property type="evidence" value="ECO:0007669"/>
    <property type="project" value="UniProtKB-EC"/>
</dbReference>
<dbReference type="Pfam" id="PF03070">
    <property type="entry name" value="TENA_THI-4"/>
    <property type="match status" value="1"/>
</dbReference>
<dbReference type="PANTHER" id="PTHR43198">
    <property type="entry name" value="BIFUNCTIONAL TH2 PROTEIN"/>
    <property type="match status" value="1"/>
</dbReference>
<dbReference type="SUPFAM" id="SSF48613">
    <property type="entry name" value="Heme oxygenase-like"/>
    <property type="match status" value="1"/>
</dbReference>
<evidence type="ECO:0000256" key="6">
    <source>
        <dbReference type="ARBA" id="ARBA00013647"/>
    </source>
</evidence>
<dbReference type="GO" id="GO:0005829">
    <property type="term" value="C:cytosol"/>
    <property type="evidence" value="ECO:0007669"/>
    <property type="project" value="TreeGrafter"/>
</dbReference>
<dbReference type="EMBL" id="JAWJAV010000010">
    <property type="protein sequence ID" value="MDV2622102.1"/>
    <property type="molecule type" value="Genomic_DNA"/>
</dbReference>
<evidence type="ECO:0000256" key="1">
    <source>
        <dbReference type="ARBA" id="ARBA00001881"/>
    </source>
</evidence>
<protein>
    <recommendedName>
        <fullName evidence="6 9">Aminopyrimidine aminohydrolase</fullName>
        <ecNumber evidence="5 9">3.5.99.2</ecNumber>
    </recommendedName>
</protein>
<evidence type="ECO:0000256" key="8">
    <source>
        <dbReference type="ARBA" id="ARBA00048337"/>
    </source>
</evidence>
<evidence type="ECO:0000256" key="3">
    <source>
        <dbReference type="ARBA" id="ARBA00010264"/>
    </source>
</evidence>
<comment type="function">
    <text evidence="9">Catalyzes an amino-pyrimidine hydrolysis reaction at the C5' of the pyrimidine moiety of thiamine compounds, a reaction that is part of a thiamine salvage pathway.</text>
</comment>
<evidence type="ECO:0000313" key="11">
    <source>
        <dbReference type="EMBL" id="MDV2622102.1"/>
    </source>
</evidence>